<proteinExistence type="predicted"/>
<feature type="signal peptide" evidence="1">
    <location>
        <begin position="1"/>
        <end position="25"/>
    </location>
</feature>
<protein>
    <recommendedName>
        <fullName evidence="4">TonB-dependent receptor</fullName>
    </recommendedName>
</protein>
<name>A0ABQ4P9U8_9GAMM</name>
<keyword evidence="1" id="KW-0732">Signal</keyword>
<evidence type="ECO:0000313" key="3">
    <source>
        <dbReference type="Proteomes" id="UP000761574"/>
    </source>
</evidence>
<comment type="caution">
    <text evidence="2">The sequence shown here is derived from an EMBL/GenBank/DDBJ whole genome shotgun (WGS) entry which is preliminary data.</text>
</comment>
<evidence type="ECO:0008006" key="4">
    <source>
        <dbReference type="Google" id="ProtNLM"/>
    </source>
</evidence>
<feature type="chain" id="PRO_5046500131" description="TonB-dependent receptor" evidence="1">
    <location>
        <begin position="26"/>
        <end position="111"/>
    </location>
</feature>
<accession>A0ABQ4P9U8</accession>
<dbReference type="RefSeq" id="WP_249038155.1">
    <property type="nucleotide sequence ID" value="NZ_BPFB01000008.1"/>
</dbReference>
<dbReference type="Proteomes" id="UP000761574">
    <property type="component" value="Unassembled WGS sequence"/>
</dbReference>
<evidence type="ECO:0000256" key="1">
    <source>
        <dbReference type="SAM" id="SignalP"/>
    </source>
</evidence>
<dbReference type="PANTHER" id="PTHR47234">
    <property type="match status" value="1"/>
</dbReference>
<reference evidence="2 3" key="1">
    <citation type="submission" date="2021-05" db="EMBL/GenBank/DDBJ databases">
        <title>Molecular characterization for Shewanella algae harboring chromosomal blaOXA-55-like strains isolated from clinical and environment sample.</title>
        <authorList>
            <person name="Ohama Y."/>
            <person name="Aoki K."/>
            <person name="Harada S."/>
            <person name="Moriya K."/>
            <person name="Ishii Y."/>
            <person name="Tateda K."/>
        </authorList>
    </citation>
    <scope>NUCLEOTIDE SEQUENCE [LARGE SCALE GENOMIC DNA]</scope>
    <source>
        <strain evidence="2 3">LMG 23746</strain>
    </source>
</reference>
<sequence length="111" mass="12130">MKPQLKHSAISIALALAFAPTTLIAAQSDTDNNEAKIEKIEVTGSRIKRADFEGVAPVTVISADDIANSGLTSIAEVLQSSVANTGGSLIWRKRRFYRQRKLCQPTRYGRQ</sequence>
<dbReference type="InterPro" id="IPR037066">
    <property type="entry name" value="Plug_dom_sf"/>
</dbReference>
<dbReference type="SUPFAM" id="SSF56935">
    <property type="entry name" value="Porins"/>
    <property type="match status" value="1"/>
</dbReference>
<organism evidence="2 3">
    <name type="scientific">Shewanella algidipiscicola</name>
    <dbReference type="NCBI Taxonomy" id="614070"/>
    <lineage>
        <taxon>Bacteria</taxon>
        <taxon>Pseudomonadati</taxon>
        <taxon>Pseudomonadota</taxon>
        <taxon>Gammaproteobacteria</taxon>
        <taxon>Alteromonadales</taxon>
        <taxon>Shewanellaceae</taxon>
        <taxon>Shewanella</taxon>
    </lineage>
</organism>
<gene>
    <name evidence="2" type="ORF">TUM4630_09380</name>
</gene>
<dbReference type="PANTHER" id="PTHR47234:SF2">
    <property type="entry name" value="TONB-DEPENDENT RECEPTOR"/>
    <property type="match status" value="1"/>
</dbReference>
<dbReference type="EMBL" id="BPFB01000008">
    <property type="protein sequence ID" value="GIU44218.1"/>
    <property type="molecule type" value="Genomic_DNA"/>
</dbReference>
<keyword evidence="3" id="KW-1185">Reference proteome</keyword>
<dbReference type="Gene3D" id="2.170.130.10">
    <property type="entry name" value="TonB-dependent receptor, plug domain"/>
    <property type="match status" value="1"/>
</dbReference>
<evidence type="ECO:0000313" key="2">
    <source>
        <dbReference type="EMBL" id="GIU44218.1"/>
    </source>
</evidence>